<reference evidence="2" key="1">
    <citation type="submission" date="2021-03" db="EMBL/GenBank/DDBJ databases">
        <title>Draft genome sequence of rust myrtle Austropuccinia psidii MF-1, a brazilian biotype.</title>
        <authorList>
            <person name="Quecine M.C."/>
            <person name="Pachon D.M.R."/>
            <person name="Bonatelli M.L."/>
            <person name="Correr F.H."/>
            <person name="Franceschini L.M."/>
            <person name="Leite T.F."/>
            <person name="Margarido G.R.A."/>
            <person name="Almeida C.A."/>
            <person name="Ferrarezi J.A."/>
            <person name="Labate C.A."/>
        </authorList>
    </citation>
    <scope>NUCLEOTIDE SEQUENCE</scope>
    <source>
        <strain evidence="2">MF-1</strain>
    </source>
</reference>
<feature type="region of interest" description="Disordered" evidence="1">
    <location>
        <begin position="1"/>
        <end position="22"/>
    </location>
</feature>
<protein>
    <submittedName>
        <fullName evidence="2">Uncharacterized protein</fullName>
    </submittedName>
</protein>
<dbReference type="Proteomes" id="UP000765509">
    <property type="component" value="Unassembled WGS sequence"/>
</dbReference>
<dbReference type="AlphaFoldDB" id="A0A9Q3PX34"/>
<gene>
    <name evidence="2" type="ORF">O181_117008</name>
</gene>
<evidence type="ECO:0000313" key="3">
    <source>
        <dbReference type="Proteomes" id="UP000765509"/>
    </source>
</evidence>
<feature type="compositionally biased region" description="Basic and acidic residues" evidence="1">
    <location>
        <begin position="86"/>
        <end position="96"/>
    </location>
</feature>
<name>A0A9Q3PX34_9BASI</name>
<proteinExistence type="predicted"/>
<keyword evidence="3" id="KW-1185">Reference proteome</keyword>
<evidence type="ECO:0000313" key="2">
    <source>
        <dbReference type="EMBL" id="MBW0577293.1"/>
    </source>
</evidence>
<evidence type="ECO:0000256" key="1">
    <source>
        <dbReference type="SAM" id="MobiDB-lite"/>
    </source>
</evidence>
<feature type="compositionally biased region" description="Acidic residues" evidence="1">
    <location>
        <begin position="97"/>
        <end position="106"/>
    </location>
</feature>
<dbReference type="EMBL" id="AVOT02100322">
    <property type="protein sequence ID" value="MBW0577293.1"/>
    <property type="molecule type" value="Genomic_DNA"/>
</dbReference>
<sequence length="164" mass="18733">MPVVPAEPESRKGKRKRHSESFITEKKWTPIATHRSRKPQNSALIQGKPSLIACTGNIIKINPVVTSKGQFPKAVDNKFVQGTVKETSHRTEKPCPEPEDMEEDTLDTGVDGKTLREIIPTMPFTFQFNKSLKPEDWKDMDQVLQLHKLLKYLFQWSMEKIGST</sequence>
<comment type="caution">
    <text evidence="2">The sequence shown here is derived from an EMBL/GenBank/DDBJ whole genome shotgun (WGS) entry which is preliminary data.</text>
</comment>
<organism evidence="2 3">
    <name type="scientific">Austropuccinia psidii MF-1</name>
    <dbReference type="NCBI Taxonomy" id="1389203"/>
    <lineage>
        <taxon>Eukaryota</taxon>
        <taxon>Fungi</taxon>
        <taxon>Dikarya</taxon>
        <taxon>Basidiomycota</taxon>
        <taxon>Pucciniomycotina</taxon>
        <taxon>Pucciniomycetes</taxon>
        <taxon>Pucciniales</taxon>
        <taxon>Sphaerophragmiaceae</taxon>
        <taxon>Austropuccinia</taxon>
    </lineage>
</organism>
<feature type="region of interest" description="Disordered" evidence="1">
    <location>
        <begin position="82"/>
        <end position="107"/>
    </location>
</feature>
<accession>A0A9Q3PX34</accession>